<dbReference type="InterPro" id="IPR032394">
    <property type="entry name" value="Anoct_dimer"/>
</dbReference>
<feature type="transmembrane region" description="Helical" evidence="8">
    <location>
        <begin position="882"/>
        <end position="904"/>
    </location>
</feature>
<feature type="transmembrane region" description="Helical" evidence="8">
    <location>
        <begin position="618"/>
        <end position="643"/>
    </location>
</feature>
<dbReference type="Proteomes" id="UP000014760">
    <property type="component" value="Unassembled WGS sequence"/>
</dbReference>
<feature type="region of interest" description="Disordered" evidence="9">
    <location>
        <begin position="173"/>
        <end position="192"/>
    </location>
</feature>
<dbReference type="AlphaFoldDB" id="R7TUE0"/>
<feature type="transmembrane region" description="Helical" evidence="8">
    <location>
        <begin position="831"/>
        <end position="854"/>
    </location>
</feature>
<evidence type="ECO:0000256" key="1">
    <source>
        <dbReference type="ARBA" id="ARBA00004651"/>
    </source>
</evidence>
<keyword evidence="4 8" id="KW-0812">Transmembrane</keyword>
<dbReference type="OrthoDB" id="296386at2759"/>
<dbReference type="InterPro" id="IPR007632">
    <property type="entry name" value="Anoctamin"/>
</dbReference>
<keyword evidence="5 8" id="KW-1133">Transmembrane helix</keyword>
<evidence type="ECO:0000313" key="13">
    <source>
        <dbReference type="EnsemblMetazoa" id="CapteP222303"/>
    </source>
</evidence>
<dbReference type="GO" id="GO:0046983">
    <property type="term" value="F:protein dimerization activity"/>
    <property type="evidence" value="ECO:0007669"/>
    <property type="project" value="InterPro"/>
</dbReference>
<sequence length="1085" mass="125882">MASTHDHIQIEEEIVKSVSHQNLINIGDDIESGDLEVTFHEEGSTPHVEAASLQRISVEDEVGQRRGVTDPAISIPLQGTVVVQNADSYDYTNPVFVKNRDYADLWPSSKQNLEEYRITLDDDTGKTLWEEFGEEWKEQDSCAYCCYAVCCYCCVKRIQKKVAPSLNGDHVDNSLSKEFDPPEVVDDTDNEDACDEQRKDGFKLKIWTGEIFEEQRGRNIFFDDGIRRIDYVLAYPSKYKDSSEQENQEKKRLVFERNLEEEGLELEHDIVDGREIQYTKVHAPWEVLVRYAEIMKTRMPIKEVPDEIRSQSMWEIMADYMSALLSPFQLDPAVVPPVPKKFTHVFERDKSYLFAIPERKEMFFSHAARSRITDYILRRKKYSDEESSTFSFGIKRLISMQTYSAAYPLHEVTFFSVEGSWKPWTRPSMRRLLYENWAHWRNWFKVQPLDYIRVYYGEKTGLYFAWLGYYTYMLIPASILGLAVFIYGVVTIDDSVVAKESCDWSNNFTMCPLCNKRCPYWNYAAVCTDVYASHMFDNALTVAFSMFMGLWGTVFLEFWKREQAAIQFKWNLLNFQEEEEPPRPEYLIRLSTSKFKKKHKISGQMEPFLPFWRRRVPVFAASASVMLLMCLAAVGVVIGIIVYRMSTLSALYLQDEELLYKNAGIVASTTAACINLVAIFILNFAYSKLAEILTDWECLRTQSEYDSSLSFKLYVLQFVNYYSSIFYIAFFKGRFAGRPGNYNTFFGARQEECQGGCLMELCIQLAIIFVGKQLLQNNLMEIFLPRVKRWIKEKCCSGEDKVDKSRLRPWEKDLSLNEMGQQGLFYEYLEILIQFGFVTLFVAAFPLAPFCALLNNIIEIRADADKFVTQYRRPMAQRSKDIGIWYEVCYVVSRLAILTNAFLITSTSSFIERLVYEMEYSDSGGLEGFVNSSLAYFNVSDFDQIEVPDDPNGEYLNITLCRYKGYNEPPWANDPYAYTTQYWHIMAAQFIFVVVFENVIIVLTSLLAYMIPDMPRKLTEQVHREAYLTNEIILKTELEIAKGQQPDLSPLDMRNIRRRVREAFGLDAKKPSTESLDKQIADSAV</sequence>
<evidence type="ECO:0000313" key="12">
    <source>
        <dbReference type="EMBL" id="ELT97202.1"/>
    </source>
</evidence>
<evidence type="ECO:0000259" key="11">
    <source>
        <dbReference type="Pfam" id="PF16178"/>
    </source>
</evidence>
<evidence type="ECO:0000256" key="3">
    <source>
        <dbReference type="ARBA" id="ARBA00022475"/>
    </source>
</evidence>
<protein>
    <recommendedName>
        <fullName evidence="8">Anoctamin</fullName>
    </recommendedName>
</protein>
<gene>
    <name evidence="12" type="ORF">CAPTEDRAFT_222303</name>
</gene>
<dbReference type="EMBL" id="KB308638">
    <property type="protein sequence ID" value="ELT97202.1"/>
    <property type="molecule type" value="Genomic_DNA"/>
</dbReference>
<feature type="compositionally biased region" description="Acidic residues" evidence="9">
    <location>
        <begin position="181"/>
        <end position="192"/>
    </location>
</feature>
<evidence type="ECO:0000256" key="6">
    <source>
        <dbReference type="ARBA" id="ARBA00023136"/>
    </source>
</evidence>
<reference evidence="14" key="1">
    <citation type="submission" date="2012-12" db="EMBL/GenBank/DDBJ databases">
        <authorList>
            <person name="Hellsten U."/>
            <person name="Grimwood J."/>
            <person name="Chapman J.A."/>
            <person name="Shapiro H."/>
            <person name="Aerts A."/>
            <person name="Otillar R.P."/>
            <person name="Terry A.Y."/>
            <person name="Boore J.L."/>
            <person name="Simakov O."/>
            <person name="Marletaz F."/>
            <person name="Cho S.-J."/>
            <person name="Edsinger-Gonzales E."/>
            <person name="Havlak P."/>
            <person name="Kuo D.-H."/>
            <person name="Larsson T."/>
            <person name="Lv J."/>
            <person name="Arendt D."/>
            <person name="Savage R."/>
            <person name="Osoegawa K."/>
            <person name="de Jong P."/>
            <person name="Lindberg D.R."/>
            <person name="Seaver E.C."/>
            <person name="Weisblat D.A."/>
            <person name="Putnam N.H."/>
            <person name="Grigoriev I.V."/>
            <person name="Rokhsar D.S."/>
        </authorList>
    </citation>
    <scope>NUCLEOTIDE SEQUENCE</scope>
    <source>
        <strain evidence="14">I ESC-2004</strain>
    </source>
</reference>
<dbReference type="EMBL" id="AMQN01002205">
    <property type="status" value="NOT_ANNOTATED_CDS"/>
    <property type="molecule type" value="Genomic_DNA"/>
</dbReference>
<dbReference type="GO" id="GO:0005254">
    <property type="term" value="F:chloride channel activity"/>
    <property type="evidence" value="ECO:0007669"/>
    <property type="project" value="TreeGrafter"/>
</dbReference>
<feature type="transmembrane region" description="Helical" evidence="8">
    <location>
        <begin position="663"/>
        <end position="686"/>
    </location>
</feature>
<dbReference type="PANTHER" id="PTHR12308">
    <property type="entry name" value="ANOCTAMIN"/>
    <property type="match status" value="1"/>
</dbReference>
<organism evidence="12">
    <name type="scientific">Capitella teleta</name>
    <name type="common">Polychaete worm</name>
    <dbReference type="NCBI Taxonomy" id="283909"/>
    <lineage>
        <taxon>Eukaryota</taxon>
        <taxon>Metazoa</taxon>
        <taxon>Spiralia</taxon>
        <taxon>Lophotrochozoa</taxon>
        <taxon>Annelida</taxon>
        <taxon>Polychaeta</taxon>
        <taxon>Sedentaria</taxon>
        <taxon>Scolecida</taxon>
        <taxon>Capitellidae</taxon>
        <taxon>Capitella</taxon>
    </lineage>
</organism>
<comment type="subcellular location">
    <subcellularLocation>
        <location evidence="1">Cell membrane</location>
        <topology evidence="1">Multi-pass membrane protein</topology>
    </subcellularLocation>
    <subcellularLocation>
        <location evidence="8">Membrane</location>
        <topology evidence="8">Multi-pass membrane protein</topology>
    </subcellularLocation>
</comment>
<reference evidence="13" key="3">
    <citation type="submission" date="2015-06" db="UniProtKB">
        <authorList>
            <consortium name="EnsemblMetazoa"/>
        </authorList>
    </citation>
    <scope>IDENTIFICATION</scope>
</reference>
<keyword evidence="14" id="KW-1185">Reference proteome</keyword>
<keyword evidence="3" id="KW-1003">Cell membrane</keyword>
<evidence type="ECO:0000256" key="4">
    <source>
        <dbReference type="ARBA" id="ARBA00022692"/>
    </source>
</evidence>
<feature type="transmembrane region" description="Helical" evidence="8">
    <location>
        <begin position="982"/>
        <end position="1009"/>
    </location>
</feature>
<dbReference type="Pfam" id="PF04547">
    <property type="entry name" value="Anoctamin"/>
    <property type="match status" value="1"/>
</dbReference>
<dbReference type="EnsemblMetazoa" id="CapteT222303">
    <property type="protein sequence ID" value="CapteP222303"/>
    <property type="gene ID" value="CapteG222303"/>
</dbReference>
<evidence type="ECO:0000256" key="7">
    <source>
        <dbReference type="ARBA" id="ARBA00023180"/>
    </source>
</evidence>
<dbReference type="FunCoup" id="R7TUE0">
    <property type="interactions" value="205"/>
</dbReference>
<dbReference type="HOGENOM" id="CLU_006685_1_4_1"/>
<evidence type="ECO:0000256" key="5">
    <source>
        <dbReference type="ARBA" id="ARBA00022989"/>
    </source>
</evidence>
<evidence type="ECO:0000256" key="8">
    <source>
        <dbReference type="RuleBase" id="RU280814"/>
    </source>
</evidence>
<evidence type="ECO:0000313" key="14">
    <source>
        <dbReference type="Proteomes" id="UP000014760"/>
    </source>
</evidence>
<dbReference type="InterPro" id="IPR049452">
    <property type="entry name" value="Anoctamin_TM"/>
</dbReference>
<dbReference type="GO" id="GO:0005886">
    <property type="term" value="C:plasma membrane"/>
    <property type="evidence" value="ECO:0007669"/>
    <property type="project" value="UniProtKB-SubCell"/>
</dbReference>
<dbReference type="PANTHER" id="PTHR12308:SF83">
    <property type="entry name" value="ANOCTAMIN"/>
    <property type="match status" value="1"/>
</dbReference>
<feature type="transmembrane region" description="Helical" evidence="8">
    <location>
        <begin position="469"/>
        <end position="490"/>
    </location>
</feature>
<accession>R7TUE0</accession>
<evidence type="ECO:0000256" key="9">
    <source>
        <dbReference type="SAM" id="MobiDB-lite"/>
    </source>
</evidence>
<dbReference type="Pfam" id="PF16178">
    <property type="entry name" value="Anoct_dimer"/>
    <property type="match status" value="1"/>
</dbReference>
<evidence type="ECO:0000259" key="10">
    <source>
        <dbReference type="Pfam" id="PF04547"/>
    </source>
</evidence>
<name>R7TUE0_CAPTE</name>
<comment type="similarity">
    <text evidence="2 8">Belongs to the anoctamin family.</text>
</comment>
<dbReference type="OMA" id="HYVYVFD"/>
<keyword evidence="6 8" id="KW-0472">Membrane</keyword>
<proteinExistence type="inferred from homology"/>
<feature type="transmembrane region" description="Helical" evidence="8">
    <location>
        <begin position="539"/>
        <end position="559"/>
    </location>
</feature>
<feature type="transmembrane region" description="Helical" evidence="8">
    <location>
        <begin position="713"/>
        <end position="731"/>
    </location>
</feature>
<evidence type="ECO:0000256" key="2">
    <source>
        <dbReference type="ARBA" id="ARBA00009671"/>
    </source>
</evidence>
<reference evidence="12 14" key="2">
    <citation type="journal article" date="2013" name="Nature">
        <title>Insights into bilaterian evolution from three spiralian genomes.</title>
        <authorList>
            <person name="Simakov O."/>
            <person name="Marletaz F."/>
            <person name="Cho S.J."/>
            <person name="Edsinger-Gonzales E."/>
            <person name="Havlak P."/>
            <person name="Hellsten U."/>
            <person name="Kuo D.H."/>
            <person name="Larsson T."/>
            <person name="Lv J."/>
            <person name="Arendt D."/>
            <person name="Savage R."/>
            <person name="Osoegawa K."/>
            <person name="de Jong P."/>
            <person name="Grimwood J."/>
            <person name="Chapman J.A."/>
            <person name="Shapiro H."/>
            <person name="Aerts A."/>
            <person name="Otillar R.P."/>
            <person name="Terry A.Y."/>
            <person name="Boore J.L."/>
            <person name="Grigoriev I.V."/>
            <person name="Lindberg D.R."/>
            <person name="Seaver E.C."/>
            <person name="Weisblat D.A."/>
            <person name="Putnam N.H."/>
            <person name="Rokhsar D.S."/>
        </authorList>
    </citation>
    <scope>NUCLEOTIDE SEQUENCE</scope>
    <source>
        <strain evidence="12 14">I ESC-2004</strain>
    </source>
</reference>
<feature type="domain" description="Anoctamin dimerisation" evidence="11">
    <location>
        <begin position="221"/>
        <end position="449"/>
    </location>
</feature>
<keyword evidence="7" id="KW-0325">Glycoprotein</keyword>
<feature type="domain" description="Anoctamin transmembrane" evidence="10">
    <location>
        <begin position="452"/>
        <end position="1025"/>
    </location>
</feature>